<accession>A0ABS0AGK3</accession>
<evidence type="ECO:0000256" key="1">
    <source>
        <dbReference type="ARBA" id="ARBA00010609"/>
    </source>
</evidence>
<dbReference type="InterPro" id="IPR011707">
    <property type="entry name" value="Cu-oxidase-like_N"/>
</dbReference>
<dbReference type="PANTHER" id="PTHR11709">
    <property type="entry name" value="MULTI-COPPER OXIDASE"/>
    <property type="match status" value="1"/>
</dbReference>
<evidence type="ECO:0000259" key="12">
    <source>
        <dbReference type="Pfam" id="PF07731"/>
    </source>
</evidence>
<feature type="domain" description="Plastocyanin-like" evidence="12">
    <location>
        <begin position="330"/>
        <end position="436"/>
    </location>
</feature>
<feature type="chain" id="PRO_5044964589" description="Copper-containing nitrite reductase" evidence="10">
    <location>
        <begin position="23"/>
        <end position="451"/>
    </location>
</feature>
<keyword evidence="8 10" id="KW-0186">Copper</keyword>
<keyword evidence="7 10" id="KW-0560">Oxidoreductase</keyword>
<dbReference type="CDD" id="cd00920">
    <property type="entry name" value="Cupredoxin"/>
    <property type="match status" value="1"/>
</dbReference>
<dbReference type="Proteomes" id="UP000644441">
    <property type="component" value="Unassembled WGS sequence"/>
</dbReference>
<comment type="subunit">
    <text evidence="2 10">Homotrimer.</text>
</comment>
<feature type="domain" description="Plastocyanin-like" evidence="13">
    <location>
        <begin position="184"/>
        <end position="289"/>
    </location>
</feature>
<proteinExistence type="inferred from homology"/>
<organism evidence="14 15">
    <name type="scientific">Alloalcanivorax venustensis ISO4</name>
    <dbReference type="NCBI Taxonomy" id="1177184"/>
    <lineage>
        <taxon>Bacteria</taxon>
        <taxon>Pseudomonadati</taxon>
        <taxon>Pseudomonadota</taxon>
        <taxon>Gammaproteobacteria</taxon>
        <taxon>Oceanospirillales</taxon>
        <taxon>Alcanivoracaceae</taxon>
        <taxon>Alloalcanivorax</taxon>
    </lineage>
</organism>
<dbReference type="EMBL" id="ARXR01000007">
    <property type="protein sequence ID" value="MBF5052626.1"/>
    <property type="molecule type" value="Genomic_DNA"/>
</dbReference>
<dbReference type="CDD" id="cd04208">
    <property type="entry name" value="CuRO_2_CuNIR"/>
    <property type="match status" value="1"/>
</dbReference>
<dbReference type="Pfam" id="PF00127">
    <property type="entry name" value="Copper-bind"/>
    <property type="match status" value="1"/>
</dbReference>
<evidence type="ECO:0000313" key="14">
    <source>
        <dbReference type="EMBL" id="MBF5052626.1"/>
    </source>
</evidence>
<comment type="caution">
    <text evidence="14">The sequence shown here is derived from an EMBL/GenBank/DDBJ whole genome shotgun (WGS) entry which is preliminary data.</text>
</comment>
<feature type="signal peptide" evidence="10">
    <location>
        <begin position="1"/>
        <end position="22"/>
    </location>
</feature>
<dbReference type="NCBIfam" id="TIGR02376">
    <property type="entry name" value="Cu_nitrite_red"/>
    <property type="match status" value="1"/>
</dbReference>
<evidence type="ECO:0000256" key="4">
    <source>
        <dbReference type="ARBA" id="ARBA00017290"/>
    </source>
</evidence>
<gene>
    <name evidence="14" type="ORF">ISO4_01228</name>
</gene>
<sequence length="451" mass="48904">MKFSPLLLFTALFAVLSAPLLAASTDSEYMADMTFTLRTAVAEGKLVYIGQGGEIDGQVNPTLRVPEDTLVQINMINGDGALHDVVAEAFEARSDRVSGEGSSSVLIFRTGKAGEFFYWCSVPGHRAAGMEGRILVGEPGAEARASIESDDLSHSPMDLPPAIGSRSAQNVSVSLKTTEKVGHLADGTRYKFWTFNDQIPGPFVRVRQGDRVTVELHNDKASTMIHSVDFHAVTGPGGGAEVTQVAPGKTESFAFLALKPGLYVYHCATPMVAHHITNGMYGLILVEPPGGLPKVDKEFYVMQGELYTTEPHGQRGELSFSLDKMLDEQPEYYVFNGATDALTKTHRMEAKVGETVRIFFGVGGPNATSSFHVIGEIFDRVYHEGSLSGEPLKDVQTTSVAPGGTTMVEFQVDYPGRYLLVDHALSRMERGLVGFLDVSGEPDHDIFEPHE</sequence>
<evidence type="ECO:0000256" key="10">
    <source>
        <dbReference type="RuleBase" id="RU365025"/>
    </source>
</evidence>
<dbReference type="Pfam" id="PF07731">
    <property type="entry name" value="Cu-oxidase_2"/>
    <property type="match status" value="1"/>
</dbReference>
<dbReference type="InterPro" id="IPR001287">
    <property type="entry name" value="NO2-reductase_Cu"/>
</dbReference>
<evidence type="ECO:0000256" key="8">
    <source>
        <dbReference type="ARBA" id="ARBA00023008"/>
    </source>
</evidence>
<dbReference type="PANTHER" id="PTHR11709:SF394">
    <property type="entry name" value="FI03373P-RELATED"/>
    <property type="match status" value="1"/>
</dbReference>
<keyword evidence="5 10" id="KW-0479">Metal-binding</keyword>
<keyword evidence="6" id="KW-0677">Repeat</keyword>
<dbReference type="EC" id="1.7.2.1" evidence="3 10"/>
<comment type="similarity">
    <text evidence="1 10">Belongs to the multicopper oxidase family.</text>
</comment>
<evidence type="ECO:0000259" key="11">
    <source>
        <dbReference type="Pfam" id="PF00127"/>
    </source>
</evidence>
<evidence type="ECO:0000256" key="6">
    <source>
        <dbReference type="ARBA" id="ARBA00022737"/>
    </source>
</evidence>
<dbReference type="RefSeq" id="WP_194855538.1">
    <property type="nucleotide sequence ID" value="NZ_ARXR01000007.1"/>
</dbReference>
<dbReference type="PROSITE" id="PS00079">
    <property type="entry name" value="MULTICOPPER_OXIDASE1"/>
    <property type="match status" value="1"/>
</dbReference>
<dbReference type="Gene3D" id="2.60.40.420">
    <property type="entry name" value="Cupredoxins - blue copper proteins"/>
    <property type="match status" value="3"/>
</dbReference>
<dbReference type="InterPro" id="IPR033138">
    <property type="entry name" value="Cu_oxidase_CS"/>
</dbReference>
<dbReference type="InterPro" id="IPR011706">
    <property type="entry name" value="Cu-oxidase_C"/>
</dbReference>
<dbReference type="PRINTS" id="PR00695">
    <property type="entry name" value="CUNO2RDTASE"/>
</dbReference>
<evidence type="ECO:0000256" key="5">
    <source>
        <dbReference type="ARBA" id="ARBA00022723"/>
    </source>
</evidence>
<evidence type="ECO:0000259" key="13">
    <source>
        <dbReference type="Pfam" id="PF07732"/>
    </source>
</evidence>
<name>A0ABS0AGK3_9GAMM</name>
<keyword evidence="15" id="KW-1185">Reference proteome</keyword>
<protein>
    <recommendedName>
        <fullName evidence="4 10">Copper-containing nitrite reductase</fullName>
        <ecNumber evidence="3 10">1.7.2.1</ecNumber>
    </recommendedName>
</protein>
<dbReference type="InterPro" id="IPR000923">
    <property type="entry name" value="BlueCu_1"/>
</dbReference>
<comment type="cofactor">
    <cofactor evidence="10">
        <name>Cu(+)</name>
        <dbReference type="ChEBI" id="CHEBI:49552"/>
    </cofactor>
    <text evidence="10">Binds 1 Cu(+) ion.</text>
</comment>
<comment type="cofactor">
    <cofactor evidence="10">
        <name>Cu(2+)</name>
        <dbReference type="ChEBI" id="CHEBI:29036"/>
    </cofactor>
    <text evidence="10">Binds 1 Cu(+) ion.</text>
</comment>
<comment type="catalytic activity">
    <reaction evidence="9 10">
        <text>nitric oxide + Fe(III)-[cytochrome c] + H2O = Fe(II)-[cytochrome c] + nitrite + 2 H(+)</text>
        <dbReference type="Rhea" id="RHEA:15233"/>
        <dbReference type="Rhea" id="RHEA-COMP:10350"/>
        <dbReference type="Rhea" id="RHEA-COMP:14399"/>
        <dbReference type="ChEBI" id="CHEBI:15377"/>
        <dbReference type="ChEBI" id="CHEBI:15378"/>
        <dbReference type="ChEBI" id="CHEBI:16301"/>
        <dbReference type="ChEBI" id="CHEBI:16480"/>
        <dbReference type="ChEBI" id="CHEBI:29033"/>
        <dbReference type="ChEBI" id="CHEBI:29034"/>
        <dbReference type="EC" id="1.7.2.1"/>
    </reaction>
</comment>
<evidence type="ECO:0000256" key="9">
    <source>
        <dbReference type="ARBA" id="ARBA00049340"/>
    </source>
</evidence>
<dbReference type="InterPro" id="IPR008972">
    <property type="entry name" value="Cupredoxin"/>
</dbReference>
<keyword evidence="10" id="KW-0732">Signal</keyword>
<evidence type="ECO:0000256" key="2">
    <source>
        <dbReference type="ARBA" id="ARBA00011233"/>
    </source>
</evidence>
<dbReference type="InterPro" id="IPR045087">
    <property type="entry name" value="Cu-oxidase_fam"/>
</dbReference>
<dbReference type="SUPFAM" id="SSF49503">
    <property type="entry name" value="Cupredoxins"/>
    <property type="match status" value="3"/>
</dbReference>
<reference evidence="14 15" key="1">
    <citation type="submission" date="2012-09" db="EMBL/GenBank/DDBJ databases">
        <title>Genome Sequence of alkane-degrading Bacterium Alcanivorax venustensis ISO4.</title>
        <authorList>
            <person name="Lai Q."/>
            <person name="Shao Z."/>
        </authorList>
    </citation>
    <scope>NUCLEOTIDE SEQUENCE [LARGE SCALE GENOMIC DNA]</scope>
    <source>
        <strain evidence="14 15">ISO4</strain>
    </source>
</reference>
<evidence type="ECO:0000313" key="15">
    <source>
        <dbReference type="Proteomes" id="UP000644441"/>
    </source>
</evidence>
<feature type="domain" description="Blue (type 1) copper" evidence="11">
    <location>
        <begin position="89"/>
        <end position="136"/>
    </location>
</feature>
<dbReference type="Pfam" id="PF07732">
    <property type="entry name" value="Cu-oxidase_3"/>
    <property type="match status" value="1"/>
</dbReference>
<dbReference type="CDD" id="cd11020">
    <property type="entry name" value="CuRO_1_CuNIR"/>
    <property type="match status" value="1"/>
</dbReference>
<evidence type="ECO:0000256" key="7">
    <source>
        <dbReference type="ARBA" id="ARBA00023002"/>
    </source>
</evidence>
<evidence type="ECO:0000256" key="3">
    <source>
        <dbReference type="ARBA" id="ARBA00011882"/>
    </source>
</evidence>